<dbReference type="InterPro" id="IPR044999">
    <property type="entry name" value="CbbY-like"/>
</dbReference>
<dbReference type="Proteomes" id="UP001457282">
    <property type="component" value="Unassembled WGS sequence"/>
</dbReference>
<accession>A0AAW1XL60</accession>
<dbReference type="EMBL" id="JBEDUW010000003">
    <property type="protein sequence ID" value="KAK9937086.1"/>
    <property type="molecule type" value="Genomic_DNA"/>
</dbReference>
<dbReference type="GO" id="GO:0016787">
    <property type="term" value="F:hydrolase activity"/>
    <property type="evidence" value="ECO:0007669"/>
    <property type="project" value="InterPro"/>
</dbReference>
<organism evidence="1 2">
    <name type="scientific">Rubus argutus</name>
    <name type="common">Southern blackberry</name>
    <dbReference type="NCBI Taxonomy" id="59490"/>
    <lineage>
        <taxon>Eukaryota</taxon>
        <taxon>Viridiplantae</taxon>
        <taxon>Streptophyta</taxon>
        <taxon>Embryophyta</taxon>
        <taxon>Tracheophyta</taxon>
        <taxon>Spermatophyta</taxon>
        <taxon>Magnoliopsida</taxon>
        <taxon>eudicotyledons</taxon>
        <taxon>Gunneridae</taxon>
        <taxon>Pentapetalae</taxon>
        <taxon>rosids</taxon>
        <taxon>fabids</taxon>
        <taxon>Rosales</taxon>
        <taxon>Rosaceae</taxon>
        <taxon>Rosoideae</taxon>
        <taxon>Rosoideae incertae sedis</taxon>
        <taxon>Rubus</taxon>
    </lineage>
</organism>
<dbReference type="PANTHER" id="PTHR42896">
    <property type="entry name" value="XYLULOSE-1,5-BISPHOSPHATE (XUBP) PHOSPHATASE"/>
    <property type="match status" value="1"/>
</dbReference>
<evidence type="ECO:0000313" key="1">
    <source>
        <dbReference type="EMBL" id="KAK9937086.1"/>
    </source>
</evidence>
<sequence length="107" mass="12113">MKNSALFKHHSRYQLSLLCFTQEPSQLGSSIFPNFPKQLKISQKNVSTFIGSPLHRFHLALRRPRPEPSGELAVLLEVDGVLMDAYRLGNRQTFNVAFKKLGLDCAN</sequence>
<protein>
    <submittedName>
        <fullName evidence="1">Uncharacterized protein</fullName>
    </submittedName>
</protein>
<comment type="caution">
    <text evidence="1">The sequence shown here is derived from an EMBL/GenBank/DDBJ whole genome shotgun (WGS) entry which is preliminary data.</text>
</comment>
<keyword evidence="2" id="KW-1185">Reference proteome</keyword>
<reference evidence="1 2" key="1">
    <citation type="journal article" date="2023" name="G3 (Bethesda)">
        <title>A chromosome-length genome assembly and annotation of blackberry (Rubus argutus, cv. 'Hillquist').</title>
        <authorList>
            <person name="Bruna T."/>
            <person name="Aryal R."/>
            <person name="Dudchenko O."/>
            <person name="Sargent D.J."/>
            <person name="Mead D."/>
            <person name="Buti M."/>
            <person name="Cavallini A."/>
            <person name="Hytonen T."/>
            <person name="Andres J."/>
            <person name="Pham M."/>
            <person name="Weisz D."/>
            <person name="Mascagni F."/>
            <person name="Usai G."/>
            <person name="Natali L."/>
            <person name="Bassil N."/>
            <person name="Fernandez G.E."/>
            <person name="Lomsadze A."/>
            <person name="Armour M."/>
            <person name="Olukolu B."/>
            <person name="Poorten T."/>
            <person name="Britton C."/>
            <person name="Davik J."/>
            <person name="Ashrafi H."/>
            <person name="Aiden E.L."/>
            <person name="Borodovsky M."/>
            <person name="Worthington M."/>
        </authorList>
    </citation>
    <scope>NUCLEOTIDE SEQUENCE [LARGE SCALE GENOMIC DNA]</scope>
    <source>
        <strain evidence="1">PI 553951</strain>
    </source>
</reference>
<evidence type="ECO:0000313" key="2">
    <source>
        <dbReference type="Proteomes" id="UP001457282"/>
    </source>
</evidence>
<proteinExistence type="predicted"/>
<gene>
    <name evidence="1" type="ORF">M0R45_013903</name>
</gene>
<dbReference type="AlphaFoldDB" id="A0AAW1XL60"/>
<dbReference type="PANTHER" id="PTHR42896:SF3">
    <property type="entry name" value="PROTEIN, PUTATIVE, EXPRESSED-RELATED"/>
    <property type="match status" value="1"/>
</dbReference>
<name>A0AAW1XL60_RUBAR</name>